<evidence type="ECO:0000256" key="11">
    <source>
        <dbReference type="ARBA" id="ARBA00023239"/>
    </source>
</evidence>
<dbReference type="InterPro" id="IPR008148">
    <property type="entry name" value="DNA_photolyase_2"/>
</dbReference>
<keyword evidence="10" id="KW-0234">DNA repair</keyword>
<evidence type="ECO:0000256" key="5">
    <source>
        <dbReference type="ARBA" id="ARBA00014046"/>
    </source>
</evidence>
<dbReference type="InterPro" id="IPR052219">
    <property type="entry name" value="Photolyase_Class-2"/>
</dbReference>
<dbReference type="RefSeq" id="WP_158946935.1">
    <property type="nucleotide sequence ID" value="NZ_CP046400.1"/>
</dbReference>
<evidence type="ECO:0000256" key="9">
    <source>
        <dbReference type="ARBA" id="ARBA00023125"/>
    </source>
</evidence>
<dbReference type="AlphaFoldDB" id="A0A6I6JF42"/>
<keyword evidence="9" id="KW-0238">DNA-binding</keyword>
<evidence type="ECO:0000313" key="15">
    <source>
        <dbReference type="EMBL" id="QGY39710.1"/>
    </source>
</evidence>
<dbReference type="GO" id="GO:0003677">
    <property type="term" value="F:DNA binding"/>
    <property type="evidence" value="ECO:0007669"/>
    <property type="project" value="UniProtKB-KW"/>
</dbReference>
<evidence type="ECO:0000256" key="2">
    <source>
        <dbReference type="ARBA" id="ARBA00001974"/>
    </source>
</evidence>
<organism evidence="15 16">
    <name type="scientific">Pseudodesulfovibrio cashew</name>
    <dbReference type="NCBI Taxonomy" id="2678688"/>
    <lineage>
        <taxon>Bacteria</taxon>
        <taxon>Pseudomonadati</taxon>
        <taxon>Thermodesulfobacteriota</taxon>
        <taxon>Desulfovibrionia</taxon>
        <taxon>Desulfovibrionales</taxon>
        <taxon>Desulfovibrionaceae</taxon>
    </lineage>
</organism>
<evidence type="ECO:0000256" key="6">
    <source>
        <dbReference type="ARBA" id="ARBA00022630"/>
    </source>
</evidence>
<dbReference type="PANTHER" id="PTHR10211:SF0">
    <property type="entry name" value="DEOXYRIBODIPYRIMIDINE PHOTO-LYASE"/>
    <property type="match status" value="1"/>
</dbReference>
<dbReference type="InterPro" id="IPR036134">
    <property type="entry name" value="Crypto/Photolyase_FAD-like_sf"/>
</dbReference>
<dbReference type="FunFam" id="3.40.50.620:FF:000110">
    <property type="entry name" value="Deoxyribodipyrimidine photolyase"/>
    <property type="match status" value="1"/>
</dbReference>
<proteinExistence type="inferred from homology"/>
<accession>A0A6I6JF42</accession>
<dbReference type="EMBL" id="CP046400">
    <property type="protein sequence ID" value="QGY39710.1"/>
    <property type="molecule type" value="Genomic_DNA"/>
</dbReference>
<keyword evidence="6" id="KW-0285">Flavoprotein</keyword>
<dbReference type="NCBIfam" id="TIGR00591">
    <property type="entry name" value="phr2"/>
    <property type="match status" value="1"/>
</dbReference>
<sequence>MRTNTMRIHCLNKAAMADGTILYWMSREQRIHDNWGLLHARELAGEDRQLAVAFCLVDDYPGATLRHYDFMLRGLEEVERGLMELHIPFFLLKGDPVLAIPALAAELNAGAVITDFDPLRVKQAWQQGVAETLPVPLIEVDGHNVIPARLVSDKQEYAARTIRPKIHRLSQEFLEEFPPLAPMPGPPAQHSVTAWATVRRDLIVDDSVGPVGLEPGEAAAHIALDTFVQSRLHRYSDRRNDPVADATSRLSAYFHFGQLAPLRAALAVAASGKGEGQAAYLEELVVRRELSDNFCLHNPHYDSLDGAPEWARKTLDEHRDDPRPYLYSIEEFEAARTHSALWNAAQRQMLETGYMHGYLRMFWAKKILEWSASPEEALATVIRLNDRYQLDGRDPNGYVGALWSVAGLHDRPWKTRPVYGSVRYMNENGCRRKFKVDDYIASQPG</sequence>
<evidence type="ECO:0000256" key="3">
    <source>
        <dbReference type="ARBA" id="ARBA00006409"/>
    </source>
</evidence>
<evidence type="ECO:0000313" key="16">
    <source>
        <dbReference type="Proteomes" id="UP000428328"/>
    </source>
</evidence>
<dbReference type="SUPFAM" id="SSF52425">
    <property type="entry name" value="Cryptochrome/photolyase, N-terminal domain"/>
    <property type="match status" value="1"/>
</dbReference>
<keyword evidence="8" id="KW-0274">FAD</keyword>
<comment type="cofactor">
    <cofactor evidence="2">
        <name>FAD</name>
        <dbReference type="ChEBI" id="CHEBI:57692"/>
    </cofactor>
</comment>
<dbReference type="Gene3D" id="3.40.50.620">
    <property type="entry name" value="HUPs"/>
    <property type="match status" value="1"/>
</dbReference>
<gene>
    <name evidence="15" type="primary">phrB</name>
    <name evidence="15" type="ORF">GM415_06120</name>
</gene>
<dbReference type="Pfam" id="PF00875">
    <property type="entry name" value="DNA_photolyase"/>
    <property type="match status" value="1"/>
</dbReference>
<dbReference type="GO" id="GO:0000719">
    <property type="term" value="P:photoreactive repair"/>
    <property type="evidence" value="ECO:0007669"/>
    <property type="project" value="TreeGrafter"/>
</dbReference>
<dbReference type="GO" id="GO:0003904">
    <property type="term" value="F:deoxyribodipyrimidine photo-lyase activity"/>
    <property type="evidence" value="ECO:0007669"/>
    <property type="project" value="UniProtKB-EC"/>
</dbReference>
<dbReference type="InterPro" id="IPR014729">
    <property type="entry name" value="Rossmann-like_a/b/a_fold"/>
</dbReference>
<evidence type="ECO:0000259" key="14">
    <source>
        <dbReference type="PROSITE" id="PS51645"/>
    </source>
</evidence>
<protein>
    <recommendedName>
        <fullName evidence="5">Deoxyribodipyrimidine photo-lyase</fullName>
        <ecNumber evidence="4">4.1.99.3</ecNumber>
    </recommendedName>
    <alternativeName>
        <fullName evidence="12">DNA photolyase</fullName>
    </alternativeName>
</protein>
<dbReference type="PANTHER" id="PTHR10211">
    <property type="entry name" value="DEOXYRIBODIPYRIMIDINE PHOTOLYASE"/>
    <property type="match status" value="1"/>
</dbReference>
<evidence type="ECO:0000256" key="12">
    <source>
        <dbReference type="ARBA" id="ARBA00031671"/>
    </source>
</evidence>
<dbReference type="SUPFAM" id="SSF48173">
    <property type="entry name" value="Cryptochrome/photolyase FAD-binding domain"/>
    <property type="match status" value="1"/>
</dbReference>
<comment type="cofactor">
    <cofactor evidence="1">
        <name>(6R)-5,10-methylene-5,6,7,8-tetrahydrofolate</name>
        <dbReference type="ChEBI" id="CHEBI:15636"/>
    </cofactor>
</comment>
<dbReference type="FunFam" id="1.10.579.10:FF:000002">
    <property type="entry name" value="Deoxyribodipyrimidine photolyase"/>
    <property type="match status" value="1"/>
</dbReference>
<dbReference type="Gene3D" id="1.10.579.10">
    <property type="entry name" value="DNA Cyclobutane Dipyrimidine Photolyase, subunit A, domain 3"/>
    <property type="match status" value="1"/>
</dbReference>
<keyword evidence="11 15" id="KW-0456">Lyase</keyword>
<evidence type="ECO:0000256" key="10">
    <source>
        <dbReference type="ARBA" id="ARBA00023204"/>
    </source>
</evidence>
<dbReference type="KEGG" id="psel:GM415_06120"/>
<comment type="similarity">
    <text evidence="3">Belongs to the DNA photolyase class-2 family.</text>
</comment>
<evidence type="ECO:0000256" key="7">
    <source>
        <dbReference type="ARBA" id="ARBA00022763"/>
    </source>
</evidence>
<evidence type="ECO:0000256" key="1">
    <source>
        <dbReference type="ARBA" id="ARBA00001932"/>
    </source>
</evidence>
<dbReference type="PROSITE" id="PS51645">
    <property type="entry name" value="PHR_CRY_ALPHA_BETA"/>
    <property type="match status" value="1"/>
</dbReference>
<dbReference type="EC" id="4.1.99.3" evidence="4"/>
<evidence type="ECO:0000256" key="4">
    <source>
        <dbReference type="ARBA" id="ARBA00013149"/>
    </source>
</evidence>
<dbReference type="Proteomes" id="UP000428328">
    <property type="component" value="Chromosome"/>
</dbReference>
<dbReference type="Gene3D" id="1.25.40.80">
    <property type="match status" value="1"/>
</dbReference>
<keyword evidence="16" id="KW-1185">Reference proteome</keyword>
<reference evidence="15 16" key="1">
    <citation type="submission" date="2019-11" db="EMBL/GenBank/DDBJ databases">
        <authorList>
            <person name="Zheng R.K."/>
            <person name="Sun C.M."/>
        </authorList>
    </citation>
    <scope>NUCLEOTIDE SEQUENCE [LARGE SCALE GENOMIC DNA]</scope>
    <source>
        <strain evidence="15 16">SRB007</strain>
    </source>
</reference>
<comment type="catalytic activity">
    <reaction evidence="13">
        <text>cyclobutadipyrimidine (in DNA) = 2 pyrimidine residues (in DNA).</text>
        <dbReference type="EC" id="4.1.99.3"/>
    </reaction>
</comment>
<evidence type="ECO:0000256" key="8">
    <source>
        <dbReference type="ARBA" id="ARBA00022827"/>
    </source>
</evidence>
<dbReference type="InterPro" id="IPR006050">
    <property type="entry name" value="DNA_photolyase_N"/>
</dbReference>
<name>A0A6I6JF42_9BACT</name>
<feature type="domain" description="Photolyase/cryptochrome alpha/beta" evidence="14">
    <location>
        <begin position="19"/>
        <end position="148"/>
    </location>
</feature>
<evidence type="ECO:0000256" key="13">
    <source>
        <dbReference type="ARBA" id="ARBA00033999"/>
    </source>
</evidence>
<keyword evidence="7" id="KW-0227">DNA damage</keyword>
<dbReference type="InterPro" id="IPR036155">
    <property type="entry name" value="Crypto/Photolyase_N_sf"/>
</dbReference>